<keyword evidence="4" id="KW-1185">Reference proteome</keyword>
<dbReference type="EMBL" id="JACBZD010000001">
    <property type="protein sequence ID" value="NYI04832.1"/>
    <property type="molecule type" value="Genomic_DNA"/>
</dbReference>
<dbReference type="AlphaFoldDB" id="A0A853A2U3"/>
<accession>A0A853A2U3</accession>
<dbReference type="InterPro" id="IPR029058">
    <property type="entry name" value="AB_hydrolase_fold"/>
</dbReference>
<dbReference type="InterPro" id="IPR000073">
    <property type="entry name" value="AB_hydrolase_1"/>
</dbReference>
<sequence>MMEAFEEVRRVRLDSGPRIAYRVVGPEQAPPVVLLHAMGESSLDWIRVARALADRRRVHAVDLRGHGDSDRPGRYSFELMREDVVGLLAALGLRRPMLVGHSLGGLVAALVAQHSPGAVGSLVMEEPPPPLPASPPRQVPPRPQSDPPFDWAVVPAITAQRNAPDPAWWDGLVRIQAPSLLVAGGSGSHLSQGLLAAMADRIPNCRLVTLPRGHQVHASDPLGFVDALGPLLRDREAAPAPPLA</sequence>
<dbReference type="Gene3D" id="3.40.50.1820">
    <property type="entry name" value="alpha/beta hydrolase"/>
    <property type="match status" value="2"/>
</dbReference>
<dbReference type="Proteomes" id="UP000567795">
    <property type="component" value="Unassembled WGS sequence"/>
</dbReference>
<evidence type="ECO:0000313" key="4">
    <source>
        <dbReference type="Proteomes" id="UP000567795"/>
    </source>
</evidence>
<dbReference type="PANTHER" id="PTHR43194">
    <property type="entry name" value="HYDROLASE ALPHA/BETA FOLD FAMILY"/>
    <property type="match status" value="1"/>
</dbReference>
<dbReference type="RefSeq" id="WP_246449689.1">
    <property type="nucleotide sequence ID" value="NZ_JACBZD010000001.1"/>
</dbReference>
<feature type="domain" description="AB hydrolase-1" evidence="2">
    <location>
        <begin position="30"/>
        <end position="141"/>
    </location>
</feature>
<gene>
    <name evidence="3" type="ORF">FHU37_001775</name>
</gene>
<dbReference type="SUPFAM" id="SSF53474">
    <property type="entry name" value="alpha/beta-Hydrolases"/>
    <property type="match status" value="1"/>
</dbReference>
<evidence type="ECO:0000256" key="1">
    <source>
        <dbReference type="SAM" id="MobiDB-lite"/>
    </source>
</evidence>
<comment type="caution">
    <text evidence="3">The sequence shown here is derived from an EMBL/GenBank/DDBJ whole genome shotgun (WGS) entry which is preliminary data.</text>
</comment>
<name>A0A853A2U3_9ACTN</name>
<protein>
    <submittedName>
        <fullName evidence="3">Pimeloyl-ACP methyl ester carboxylesterase</fullName>
    </submittedName>
</protein>
<reference evidence="3 4" key="1">
    <citation type="submission" date="2020-07" db="EMBL/GenBank/DDBJ databases">
        <title>Sequencing the genomes of 1000 actinobacteria strains.</title>
        <authorList>
            <person name="Klenk H.-P."/>
        </authorList>
    </citation>
    <scope>NUCLEOTIDE SEQUENCE [LARGE SCALE GENOMIC DNA]</scope>
    <source>
        <strain evidence="3 4">DSM 42178</strain>
    </source>
</reference>
<dbReference type="GO" id="GO:0003824">
    <property type="term" value="F:catalytic activity"/>
    <property type="evidence" value="ECO:0007669"/>
    <property type="project" value="UniProtKB-ARBA"/>
</dbReference>
<feature type="compositionally biased region" description="Pro residues" evidence="1">
    <location>
        <begin position="126"/>
        <end position="145"/>
    </location>
</feature>
<evidence type="ECO:0000313" key="3">
    <source>
        <dbReference type="EMBL" id="NYI04832.1"/>
    </source>
</evidence>
<dbReference type="InterPro" id="IPR050228">
    <property type="entry name" value="Carboxylesterase_BioH"/>
</dbReference>
<dbReference type="PANTHER" id="PTHR43194:SF2">
    <property type="entry name" value="PEROXISOMAL MEMBRANE PROTEIN LPX1"/>
    <property type="match status" value="1"/>
</dbReference>
<organism evidence="3 4">
    <name type="scientific">Allostreptomyces psammosilenae</name>
    <dbReference type="NCBI Taxonomy" id="1892865"/>
    <lineage>
        <taxon>Bacteria</taxon>
        <taxon>Bacillati</taxon>
        <taxon>Actinomycetota</taxon>
        <taxon>Actinomycetes</taxon>
        <taxon>Kitasatosporales</taxon>
        <taxon>Streptomycetaceae</taxon>
        <taxon>Allostreptomyces</taxon>
    </lineage>
</organism>
<proteinExistence type="predicted"/>
<feature type="region of interest" description="Disordered" evidence="1">
    <location>
        <begin position="121"/>
        <end position="145"/>
    </location>
</feature>
<evidence type="ECO:0000259" key="2">
    <source>
        <dbReference type="Pfam" id="PF00561"/>
    </source>
</evidence>
<dbReference type="PRINTS" id="PR00111">
    <property type="entry name" value="ABHYDROLASE"/>
</dbReference>
<dbReference type="Pfam" id="PF00561">
    <property type="entry name" value="Abhydrolase_1"/>
    <property type="match status" value="1"/>
</dbReference>